<proteinExistence type="predicted"/>
<sequence length="363" mass="40923">MVVTKESLIAKSIQLIRQNQSKTGAYLASPGFANYRYAWLRDGAFTAYAMNRVSQHESARRFYQWCDGVIQKHAGKAHHAIAYVRQHEGEVHWNDLFLHTRYTVEGDEVAGEWGSFQLDGYGTWLWGLAEHVRMSGEREWIQAFAPSIELTLDYLAACWRLPNFDCWEEAGDKLHPATLAALYAGIKAMEPHVPQRADECASLAAEIRQFVREKGVLGNRFVKSLGNPAVDASSLWIGLPFGLVCIDDPLLAGTVAQIERELLTGNGVHRYAADTYYGGGQWPLLTAWLGWYYVQVGRRKEAEELLVWIATKDQPAGLPEQVQEHLLAPEDYHRWLESEGPPAVPLLWSHAMFLVLADELGFV</sequence>
<keyword evidence="3" id="KW-1185">Reference proteome</keyword>
<dbReference type="InterPro" id="IPR011613">
    <property type="entry name" value="GH15-like"/>
</dbReference>
<evidence type="ECO:0000259" key="1">
    <source>
        <dbReference type="Pfam" id="PF00723"/>
    </source>
</evidence>
<dbReference type="Pfam" id="PF00723">
    <property type="entry name" value="Glyco_hydro_15"/>
    <property type="match status" value="1"/>
</dbReference>
<dbReference type="PANTHER" id="PTHR31616:SF0">
    <property type="entry name" value="GLUCAN 1,4-ALPHA-GLUCOSIDASE"/>
    <property type="match status" value="1"/>
</dbReference>
<keyword evidence="2" id="KW-0378">Hydrolase</keyword>
<evidence type="ECO:0000313" key="2">
    <source>
        <dbReference type="EMBL" id="RNB74867.1"/>
    </source>
</evidence>
<feature type="domain" description="GH15-like" evidence="1">
    <location>
        <begin position="12"/>
        <end position="296"/>
    </location>
</feature>
<comment type="caution">
    <text evidence="2">The sequence shown here is derived from an EMBL/GenBank/DDBJ whole genome shotgun (WGS) entry which is preliminary data.</text>
</comment>
<dbReference type="InterPro" id="IPR008928">
    <property type="entry name" value="6-hairpin_glycosidase_sf"/>
</dbReference>
<dbReference type="GO" id="GO:0005975">
    <property type="term" value="P:carbohydrate metabolic process"/>
    <property type="evidence" value="ECO:0007669"/>
    <property type="project" value="InterPro"/>
</dbReference>
<dbReference type="EMBL" id="RHHR01000013">
    <property type="protein sequence ID" value="RNB74867.1"/>
    <property type="molecule type" value="Genomic_DNA"/>
</dbReference>
<organism evidence="2 3">
    <name type="scientific">Brevibacillus invocatus</name>
    <dbReference type="NCBI Taxonomy" id="173959"/>
    <lineage>
        <taxon>Bacteria</taxon>
        <taxon>Bacillati</taxon>
        <taxon>Bacillota</taxon>
        <taxon>Bacilli</taxon>
        <taxon>Bacillales</taxon>
        <taxon>Paenibacillaceae</taxon>
        <taxon>Brevibacillus</taxon>
    </lineage>
</organism>
<dbReference type="AlphaFoldDB" id="A0A3M8CHR0"/>
<protein>
    <submittedName>
        <fullName evidence="2">Glycoside hydrolase family 15 protein</fullName>
    </submittedName>
</protein>
<dbReference type="Proteomes" id="UP000282028">
    <property type="component" value="Unassembled WGS sequence"/>
</dbReference>
<dbReference type="GO" id="GO:0004553">
    <property type="term" value="F:hydrolase activity, hydrolyzing O-glycosyl compounds"/>
    <property type="evidence" value="ECO:0007669"/>
    <property type="project" value="UniProtKB-ARBA"/>
</dbReference>
<gene>
    <name evidence="2" type="ORF">EDM52_09085</name>
</gene>
<accession>A0A3M8CHR0</accession>
<dbReference type="InterPro" id="IPR012341">
    <property type="entry name" value="6hp_glycosidase-like_sf"/>
</dbReference>
<dbReference type="Gene3D" id="1.50.10.10">
    <property type="match status" value="1"/>
</dbReference>
<reference evidence="2 3" key="1">
    <citation type="submission" date="2018-10" db="EMBL/GenBank/DDBJ databases">
        <title>Phylogenomics of Brevibacillus.</title>
        <authorList>
            <person name="Dunlap C."/>
        </authorList>
    </citation>
    <scope>NUCLEOTIDE SEQUENCE [LARGE SCALE GENOMIC DNA]</scope>
    <source>
        <strain evidence="2 3">JCM 12215</strain>
    </source>
</reference>
<dbReference type="PANTHER" id="PTHR31616">
    <property type="entry name" value="TREHALASE"/>
    <property type="match status" value="1"/>
</dbReference>
<dbReference type="OrthoDB" id="3902805at2"/>
<evidence type="ECO:0000313" key="3">
    <source>
        <dbReference type="Proteomes" id="UP000282028"/>
    </source>
</evidence>
<dbReference type="SUPFAM" id="SSF48208">
    <property type="entry name" value="Six-hairpin glycosidases"/>
    <property type="match status" value="1"/>
</dbReference>
<name>A0A3M8CHR0_9BACL</name>